<keyword evidence="1" id="KW-0732">Signal</keyword>
<dbReference type="EMBL" id="WUBS01000005">
    <property type="protein sequence ID" value="NDL62853.1"/>
    <property type="molecule type" value="Genomic_DNA"/>
</dbReference>
<accession>A0A845SD65</accession>
<dbReference type="Proteomes" id="UP000461443">
    <property type="component" value="Unassembled WGS sequence"/>
</dbReference>
<proteinExistence type="predicted"/>
<reference evidence="2 3" key="1">
    <citation type="submission" date="2019-12" db="EMBL/GenBank/DDBJ databases">
        <authorList>
            <person name="Lee S.D."/>
        </authorList>
    </citation>
    <scope>NUCLEOTIDE SEQUENCE [LARGE SCALE GENOMIC DNA]</scope>
    <source>
        <strain evidence="2 3">SAP-6</strain>
    </source>
</reference>
<keyword evidence="3" id="KW-1185">Reference proteome</keyword>
<evidence type="ECO:0000256" key="1">
    <source>
        <dbReference type="SAM" id="SignalP"/>
    </source>
</evidence>
<feature type="signal peptide" evidence="1">
    <location>
        <begin position="1"/>
        <end position="19"/>
    </location>
</feature>
<name>A0A845SD65_9GAMM</name>
<dbReference type="RefSeq" id="WP_162365579.1">
    <property type="nucleotide sequence ID" value="NZ_WUBS01000005.1"/>
</dbReference>
<comment type="caution">
    <text evidence="2">The sequence shown here is derived from an EMBL/GenBank/DDBJ whole genome shotgun (WGS) entry which is preliminary data.</text>
</comment>
<feature type="chain" id="PRO_5032297266" evidence="1">
    <location>
        <begin position="20"/>
        <end position="73"/>
    </location>
</feature>
<dbReference type="AlphaFoldDB" id="A0A845SD65"/>
<evidence type="ECO:0000313" key="2">
    <source>
        <dbReference type="EMBL" id="NDL62853.1"/>
    </source>
</evidence>
<protein>
    <submittedName>
        <fullName evidence="2">Uncharacterized protein</fullName>
    </submittedName>
</protein>
<sequence>MKHMIIASSLLILSAAAYALPGYRTGDMPRNPRADSACISKTTASTAGNCPRQVFSPEKNQAIEGYSPVYHKD</sequence>
<gene>
    <name evidence="2" type="ORF">GRH90_08845</name>
</gene>
<organism evidence="2 3">
    <name type="scientific">Acerihabitans arboris</name>
    <dbReference type="NCBI Taxonomy" id="2691583"/>
    <lineage>
        <taxon>Bacteria</taxon>
        <taxon>Pseudomonadati</taxon>
        <taxon>Pseudomonadota</taxon>
        <taxon>Gammaproteobacteria</taxon>
        <taxon>Enterobacterales</taxon>
        <taxon>Pectobacteriaceae</taxon>
        <taxon>Acerihabitans</taxon>
    </lineage>
</organism>
<reference evidence="2 3" key="2">
    <citation type="submission" date="2020-02" db="EMBL/GenBank/DDBJ databases">
        <title>The new genus of Enterobacteriales.</title>
        <authorList>
            <person name="Kim I.S."/>
        </authorList>
    </citation>
    <scope>NUCLEOTIDE SEQUENCE [LARGE SCALE GENOMIC DNA]</scope>
    <source>
        <strain evidence="2 3">SAP-6</strain>
    </source>
</reference>
<evidence type="ECO:0000313" key="3">
    <source>
        <dbReference type="Proteomes" id="UP000461443"/>
    </source>
</evidence>